<sequence length="226" mass="25553">MDALQGQDPAAEGLQPNMDRNSNNAVIVFQKNLILGKVKTRLAKTIGNEAALDIYRSLINITYSELSQLKDVDILVYLSDYVEELPFDIKGKNYKIFAQKGSDLGDRMKNAFEETLANGYQKCVIIGTDCPDLSMKEIQQAIDHLATHDVVFGPAEDGGYYLLGKKEILPFLMQNINWSTSEVLATSIERLKNEKLSYKLLEKLGDIDTEKDWKNYKLRKANEQLP</sequence>
<dbReference type="PANTHER" id="PTHR36529:SF1">
    <property type="entry name" value="GLYCOSYLTRANSFERASE"/>
    <property type="match status" value="1"/>
</dbReference>
<keyword evidence="2" id="KW-1185">Reference proteome</keyword>
<evidence type="ECO:0000313" key="2">
    <source>
        <dbReference type="Proteomes" id="UP000238157"/>
    </source>
</evidence>
<dbReference type="SUPFAM" id="SSF53448">
    <property type="entry name" value="Nucleotide-diphospho-sugar transferases"/>
    <property type="match status" value="1"/>
</dbReference>
<organism evidence="1 2">
    <name type="scientific">Mongoliibacter ruber</name>
    <dbReference type="NCBI Taxonomy" id="1750599"/>
    <lineage>
        <taxon>Bacteria</taxon>
        <taxon>Pseudomonadati</taxon>
        <taxon>Bacteroidota</taxon>
        <taxon>Cytophagia</taxon>
        <taxon>Cytophagales</taxon>
        <taxon>Cyclobacteriaceae</taxon>
        <taxon>Mongoliibacter</taxon>
    </lineage>
</organism>
<evidence type="ECO:0000313" key="1">
    <source>
        <dbReference type="EMBL" id="PRY87208.1"/>
    </source>
</evidence>
<dbReference type="PANTHER" id="PTHR36529">
    <property type="entry name" value="SLL1095 PROTEIN"/>
    <property type="match status" value="1"/>
</dbReference>
<proteinExistence type="predicted"/>
<evidence type="ECO:0008006" key="3">
    <source>
        <dbReference type="Google" id="ProtNLM"/>
    </source>
</evidence>
<comment type="caution">
    <text evidence="1">The sequence shown here is derived from an EMBL/GenBank/DDBJ whole genome shotgun (WGS) entry which is preliminary data.</text>
</comment>
<dbReference type="NCBIfam" id="TIGR04282">
    <property type="entry name" value="glyco_like_cofC"/>
    <property type="match status" value="1"/>
</dbReference>
<dbReference type="EMBL" id="PVTR01000007">
    <property type="protein sequence ID" value="PRY87208.1"/>
    <property type="molecule type" value="Genomic_DNA"/>
</dbReference>
<dbReference type="Pfam" id="PF09837">
    <property type="entry name" value="DUF2064"/>
    <property type="match status" value="1"/>
</dbReference>
<dbReference type="Gene3D" id="3.90.550.10">
    <property type="entry name" value="Spore Coat Polysaccharide Biosynthesis Protein SpsA, Chain A"/>
    <property type="match status" value="1"/>
</dbReference>
<dbReference type="InterPro" id="IPR029044">
    <property type="entry name" value="Nucleotide-diphossugar_trans"/>
</dbReference>
<accession>A0A2T0WKH4</accession>
<dbReference type="Proteomes" id="UP000238157">
    <property type="component" value="Unassembled WGS sequence"/>
</dbReference>
<reference evidence="1 2" key="1">
    <citation type="submission" date="2018-03" db="EMBL/GenBank/DDBJ databases">
        <title>Genomic Encyclopedia of Archaeal and Bacterial Type Strains, Phase II (KMG-II): from individual species to whole genera.</title>
        <authorList>
            <person name="Goeker M."/>
        </authorList>
    </citation>
    <scope>NUCLEOTIDE SEQUENCE [LARGE SCALE GENOMIC DNA]</scope>
    <source>
        <strain evidence="1 2">DSM 27929</strain>
    </source>
</reference>
<name>A0A2T0WKH4_9BACT</name>
<gene>
    <name evidence="1" type="ORF">CLW00_107278</name>
</gene>
<dbReference type="AlphaFoldDB" id="A0A2T0WKH4"/>
<protein>
    <recommendedName>
        <fullName evidence="3">Glycosyltransferase A (GT-A) superfamily protein (DUF2064 family)</fullName>
    </recommendedName>
</protein>
<dbReference type="InterPro" id="IPR018641">
    <property type="entry name" value="Trfase_1_rSAM/seldom-assoc"/>
</dbReference>
<dbReference type="RefSeq" id="WP_245917295.1">
    <property type="nucleotide sequence ID" value="NZ_PVTR01000007.1"/>
</dbReference>